<evidence type="ECO:0000313" key="2">
    <source>
        <dbReference type="Proteomes" id="UP001189624"/>
    </source>
</evidence>
<name>A0AA86SN48_9FABA</name>
<dbReference type="AlphaFoldDB" id="A0AA86SN48"/>
<dbReference type="Proteomes" id="UP001189624">
    <property type="component" value="Chromosome 6"/>
</dbReference>
<proteinExistence type="predicted"/>
<reference evidence="1" key="1">
    <citation type="submission" date="2023-10" db="EMBL/GenBank/DDBJ databases">
        <authorList>
            <person name="Domelevo Entfellner J.-B."/>
        </authorList>
    </citation>
    <scope>NUCLEOTIDE SEQUENCE</scope>
</reference>
<evidence type="ECO:0000313" key="1">
    <source>
        <dbReference type="EMBL" id="CAJ1962307.1"/>
    </source>
</evidence>
<dbReference type="EMBL" id="OY731403">
    <property type="protein sequence ID" value="CAJ1962307.1"/>
    <property type="molecule type" value="Genomic_DNA"/>
</dbReference>
<keyword evidence="2" id="KW-1185">Reference proteome</keyword>
<dbReference type="Gramene" id="rna-AYBTSS11_LOCUS19181">
    <property type="protein sequence ID" value="CAJ1962307.1"/>
    <property type="gene ID" value="gene-AYBTSS11_LOCUS19181"/>
</dbReference>
<sequence>MGSTYSSDLTRVEVSKSPSWKDQSVVYSTSDSRTCTFHVSVGVNRASVSLRDYTLDREGTRVDIRVSDVETNKEGRKGVGTIDLTYGGSALEVLKDAGQFCIGYGVPQVRCSFLIATKHDTAAHGGSLFVTHVFGTPEQRLCLAVVQVWYDAAKGSFMCNITGPSLHASTADLMVTMKKAYGDVVDSPSSTAPNTRIIHNSGGFYGPLNGSMISDSMINFFNVYLKQ</sequence>
<accession>A0AA86SN48</accession>
<protein>
    <submittedName>
        <fullName evidence="1">Uncharacterized protein</fullName>
    </submittedName>
</protein>
<gene>
    <name evidence="1" type="ORF">AYBTSS11_LOCUS19181</name>
</gene>
<organism evidence="1 2">
    <name type="scientific">Sphenostylis stenocarpa</name>
    <dbReference type="NCBI Taxonomy" id="92480"/>
    <lineage>
        <taxon>Eukaryota</taxon>
        <taxon>Viridiplantae</taxon>
        <taxon>Streptophyta</taxon>
        <taxon>Embryophyta</taxon>
        <taxon>Tracheophyta</taxon>
        <taxon>Spermatophyta</taxon>
        <taxon>Magnoliopsida</taxon>
        <taxon>eudicotyledons</taxon>
        <taxon>Gunneridae</taxon>
        <taxon>Pentapetalae</taxon>
        <taxon>rosids</taxon>
        <taxon>fabids</taxon>
        <taxon>Fabales</taxon>
        <taxon>Fabaceae</taxon>
        <taxon>Papilionoideae</taxon>
        <taxon>50 kb inversion clade</taxon>
        <taxon>NPAAA clade</taxon>
        <taxon>indigoferoid/millettioid clade</taxon>
        <taxon>Phaseoleae</taxon>
        <taxon>Sphenostylis</taxon>
    </lineage>
</organism>